<comment type="caution">
    <text evidence="2">The sequence shown here is derived from an EMBL/GenBank/DDBJ whole genome shotgun (WGS) entry which is preliminary data.</text>
</comment>
<proteinExistence type="predicted"/>
<dbReference type="InterPro" id="IPR011990">
    <property type="entry name" value="TPR-like_helical_dom_sf"/>
</dbReference>
<sequence>MSLIAKNIVKALLYSFLLLALAQISHADKERSDDNNSAKIPATLLSTALNYAVQSGLGEGVVQRVYDKNIDALYRVAKSMYANPRQNQDEDDKLTSVQIFHALADGEEHHILSMIQLGFAYAEEDKSQAIQYFVQAGEDGPHQASLYNAGRLFAEEGEFAAALGYMRAAVSLPDSNSEYSSDKMTDTAKAGYNSLNIQLQQVELGLNEMVAIFPYADLKGFPQEGSKADKLWNEAMTLFESFGKNKKISDLEACVKKLSDFQMQHDKNMTALQTSLLRRILTTALDIMSNEL</sequence>
<dbReference type="AlphaFoldDB" id="A0AAD2FTN9"/>
<keyword evidence="3" id="KW-1185">Reference proteome</keyword>
<evidence type="ECO:0000313" key="3">
    <source>
        <dbReference type="Proteomes" id="UP001295423"/>
    </source>
</evidence>
<dbReference type="Gene3D" id="1.25.40.10">
    <property type="entry name" value="Tetratricopeptide repeat domain"/>
    <property type="match status" value="1"/>
</dbReference>
<feature type="signal peptide" evidence="1">
    <location>
        <begin position="1"/>
        <end position="27"/>
    </location>
</feature>
<dbReference type="SUPFAM" id="SSF81901">
    <property type="entry name" value="HCP-like"/>
    <property type="match status" value="1"/>
</dbReference>
<evidence type="ECO:0000313" key="2">
    <source>
        <dbReference type="EMBL" id="CAJ1951654.1"/>
    </source>
</evidence>
<dbReference type="Proteomes" id="UP001295423">
    <property type="component" value="Unassembled WGS sequence"/>
</dbReference>
<evidence type="ECO:0000256" key="1">
    <source>
        <dbReference type="SAM" id="SignalP"/>
    </source>
</evidence>
<dbReference type="EMBL" id="CAKOGP040001792">
    <property type="protein sequence ID" value="CAJ1951654.1"/>
    <property type="molecule type" value="Genomic_DNA"/>
</dbReference>
<feature type="chain" id="PRO_5042157986" evidence="1">
    <location>
        <begin position="28"/>
        <end position="292"/>
    </location>
</feature>
<reference evidence="2" key="1">
    <citation type="submission" date="2023-08" db="EMBL/GenBank/DDBJ databases">
        <authorList>
            <person name="Audoor S."/>
            <person name="Bilcke G."/>
        </authorList>
    </citation>
    <scope>NUCLEOTIDE SEQUENCE</scope>
</reference>
<keyword evidence="1" id="KW-0732">Signal</keyword>
<gene>
    <name evidence="2" type="ORF">CYCCA115_LOCUS13171</name>
</gene>
<protein>
    <submittedName>
        <fullName evidence="2">Uncharacterized protein</fullName>
    </submittedName>
</protein>
<accession>A0AAD2FTN9</accession>
<name>A0AAD2FTN9_9STRA</name>
<organism evidence="2 3">
    <name type="scientific">Cylindrotheca closterium</name>
    <dbReference type="NCBI Taxonomy" id="2856"/>
    <lineage>
        <taxon>Eukaryota</taxon>
        <taxon>Sar</taxon>
        <taxon>Stramenopiles</taxon>
        <taxon>Ochrophyta</taxon>
        <taxon>Bacillariophyta</taxon>
        <taxon>Bacillariophyceae</taxon>
        <taxon>Bacillariophycidae</taxon>
        <taxon>Bacillariales</taxon>
        <taxon>Bacillariaceae</taxon>
        <taxon>Cylindrotheca</taxon>
    </lineage>
</organism>